<organism evidence="1 2">
    <name type="scientific">Caenorhabditis nigoni</name>
    <dbReference type="NCBI Taxonomy" id="1611254"/>
    <lineage>
        <taxon>Eukaryota</taxon>
        <taxon>Metazoa</taxon>
        <taxon>Ecdysozoa</taxon>
        <taxon>Nematoda</taxon>
        <taxon>Chromadorea</taxon>
        <taxon>Rhabditida</taxon>
        <taxon>Rhabditina</taxon>
        <taxon>Rhabditomorpha</taxon>
        <taxon>Rhabditoidea</taxon>
        <taxon>Rhabditidae</taxon>
        <taxon>Peloderinae</taxon>
        <taxon>Caenorhabditis</taxon>
    </lineage>
</organism>
<dbReference type="Pfam" id="PF12078">
    <property type="entry name" value="DUF3557"/>
    <property type="match status" value="1"/>
</dbReference>
<protein>
    <recommendedName>
        <fullName evidence="3">DUF38 domain-containing protein</fullName>
    </recommendedName>
</protein>
<dbReference type="OrthoDB" id="5889481at2759"/>
<evidence type="ECO:0000313" key="1">
    <source>
        <dbReference type="EMBL" id="PIC48999.1"/>
    </source>
</evidence>
<accession>A0A2G5VB29</accession>
<gene>
    <name evidence="1" type="primary">Cnig_chr_II.g7764</name>
    <name evidence="1" type="ORF">B9Z55_007764</name>
</gene>
<dbReference type="PANTHER" id="PTHR31379">
    <property type="entry name" value="F-BOX C PROTEIN-RELATED-RELATED"/>
    <property type="match status" value="1"/>
</dbReference>
<evidence type="ECO:0008006" key="3">
    <source>
        <dbReference type="Google" id="ProtNLM"/>
    </source>
</evidence>
<proteinExistence type="predicted"/>
<dbReference type="EMBL" id="PDUG01000002">
    <property type="protein sequence ID" value="PIC48999.1"/>
    <property type="molecule type" value="Genomic_DNA"/>
</dbReference>
<keyword evidence="2" id="KW-1185">Reference proteome</keyword>
<dbReference type="Proteomes" id="UP000230233">
    <property type="component" value="Chromosome II"/>
</dbReference>
<comment type="caution">
    <text evidence="1">The sequence shown here is derived from an EMBL/GenBank/DDBJ whole genome shotgun (WGS) entry which is preliminary data.</text>
</comment>
<dbReference type="InterPro" id="IPR021942">
    <property type="entry name" value="DUF3557"/>
</dbReference>
<dbReference type="PANTHER" id="PTHR31379:SF1">
    <property type="entry name" value="F-BOX C PROTEIN-RELATED"/>
    <property type="match status" value="1"/>
</dbReference>
<evidence type="ECO:0000313" key="2">
    <source>
        <dbReference type="Proteomes" id="UP000230233"/>
    </source>
</evidence>
<name>A0A2G5VB29_9PELO</name>
<dbReference type="AlphaFoldDB" id="A0A2G5VB29"/>
<sequence length="352" mass="40916">MNNQPVLYDSLKSILHHMDANLRINMSQRMPSIRTTEKAVPLKLRYLSITDTTVEINDVRYELGVYRGYPNEDVLHGLEIYFDRFELEIPIGSDPIFPGDISVRTDTDERRHNLPSPFNSYIQLSTMEDGEVTPLQRLAYTRELYEAVKHFNHILFANRPVILVNELVCLANKVYRIPVGLKIKANDLTVRPSQIASIATMLEGDVNTLKVFREYNAKNWWQHRLVQNAKELITEDSPSAEKSCLMLKSFGNKIVRFYNLLILTTEQYCELIESWMSVKREVGSELWIGLHAKTHRDDVLTIIQTRLEVVRRDERSVRILGENGTRVEVCEEVCVDETMRHRWAVEVKIIEN</sequence>
<reference evidence="2" key="1">
    <citation type="submission" date="2017-10" db="EMBL/GenBank/DDBJ databases">
        <title>Rapid genome shrinkage in a self-fertile nematode reveals novel sperm competition proteins.</title>
        <authorList>
            <person name="Yin D."/>
            <person name="Schwarz E.M."/>
            <person name="Thomas C.G."/>
            <person name="Felde R.L."/>
            <person name="Korf I.F."/>
            <person name="Cutter A.D."/>
            <person name="Schartner C.M."/>
            <person name="Ralston E.J."/>
            <person name="Meyer B.J."/>
            <person name="Haag E.S."/>
        </authorList>
    </citation>
    <scope>NUCLEOTIDE SEQUENCE [LARGE SCALE GENOMIC DNA]</scope>
    <source>
        <strain evidence="2">JU1422</strain>
    </source>
</reference>